<feature type="binding site" evidence="7">
    <location>
        <position position="146"/>
    </location>
    <ligand>
        <name>a 1,2-diacyl-sn-glycero-3-phospho-(1'-sn-glycerol)</name>
        <dbReference type="ChEBI" id="CHEBI:64716"/>
    </ligand>
</feature>
<dbReference type="EC" id="2.5.1.145" evidence="7"/>
<organism evidence="8 9">
    <name type="scientific">Candidatus Acetatifactor stercoripullorum</name>
    <dbReference type="NCBI Taxonomy" id="2838414"/>
    <lineage>
        <taxon>Bacteria</taxon>
        <taxon>Bacillati</taxon>
        <taxon>Bacillota</taxon>
        <taxon>Clostridia</taxon>
        <taxon>Lachnospirales</taxon>
        <taxon>Lachnospiraceae</taxon>
        <taxon>Acetatifactor</taxon>
    </lineage>
</organism>
<accession>A0A9D1R8J8</accession>
<sequence length="290" mass="32797">MNAGDIAFPHLGIYLENVPKSFTVFGFSIAFYGVIIGIGVLAGILMAVHQAKITGQNPDIYWDFAIYAVIFSVIGARLYYVIFSWDNYKNDLLSIFNTRKGGMAIYGGVIAAFLTLFIYCRVKKLNPFQIGDTCMPGLILGQVIGRWGNFMNREAFGEYTDSLFAMRLPIEAVRSSDISENIAAHIVEGINYIQVHPTFLYESVWNLMILILMLCYRKHKKFQGEMCLFYLGGYGLGRFFIEGLRTDQLLIPGTDLAVSQILALCMFVFSVIADVVIRFRINKKEKQKNF</sequence>
<comment type="caution">
    <text evidence="8">The sequence shown here is derived from an EMBL/GenBank/DDBJ whole genome shotgun (WGS) entry which is preliminary data.</text>
</comment>
<evidence type="ECO:0000256" key="3">
    <source>
        <dbReference type="ARBA" id="ARBA00022679"/>
    </source>
</evidence>
<dbReference type="Proteomes" id="UP000824265">
    <property type="component" value="Unassembled WGS sequence"/>
</dbReference>
<dbReference type="Pfam" id="PF01790">
    <property type="entry name" value="LGT"/>
    <property type="match status" value="1"/>
</dbReference>
<feature type="transmembrane region" description="Helical" evidence="7">
    <location>
        <begin position="222"/>
        <end position="241"/>
    </location>
</feature>
<feature type="transmembrane region" description="Helical" evidence="7">
    <location>
        <begin position="60"/>
        <end position="83"/>
    </location>
</feature>
<protein>
    <recommendedName>
        <fullName evidence="7">Phosphatidylglycerol--prolipoprotein diacylglyceryl transferase</fullName>
        <ecNumber evidence="7">2.5.1.145</ecNumber>
    </recommendedName>
</protein>
<evidence type="ECO:0000256" key="7">
    <source>
        <dbReference type="HAMAP-Rule" id="MF_01147"/>
    </source>
</evidence>
<evidence type="ECO:0000256" key="1">
    <source>
        <dbReference type="ARBA" id="ARBA00007150"/>
    </source>
</evidence>
<comment type="pathway">
    <text evidence="7">Protein modification; lipoprotein biosynthesis (diacylglyceryl transfer).</text>
</comment>
<evidence type="ECO:0000256" key="4">
    <source>
        <dbReference type="ARBA" id="ARBA00022692"/>
    </source>
</evidence>
<comment type="function">
    <text evidence="7">Catalyzes the transfer of the diacylglyceryl group from phosphatidylglycerol to the sulfhydryl group of the N-terminal cysteine of a prolipoprotein, the first step in the formation of mature lipoproteins.</text>
</comment>
<keyword evidence="2 7" id="KW-1003">Cell membrane</keyword>
<dbReference type="PANTHER" id="PTHR30589">
    <property type="entry name" value="PROLIPOPROTEIN DIACYLGLYCERYL TRANSFERASE"/>
    <property type="match status" value="1"/>
</dbReference>
<name>A0A9D1R8J8_9FIRM</name>
<dbReference type="EMBL" id="DXGH01000057">
    <property type="protein sequence ID" value="HIW81956.1"/>
    <property type="molecule type" value="Genomic_DNA"/>
</dbReference>
<comment type="similarity">
    <text evidence="1 7">Belongs to the Lgt family.</text>
</comment>
<comment type="catalytic activity">
    <reaction evidence="7">
        <text>L-cysteinyl-[prolipoprotein] + a 1,2-diacyl-sn-glycero-3-phospho-(1'-sn-glycerol) = an S-1,2-diacyl-sn-glyceryl-L-cysteinyl-[prolipoprotein] + sn-glycerol 1-phosphate + H(+)</text>
        <dbReference type="Rhea" id="RHEA:56712"/>
        <dbReference type="Rhea" id="RHEA-COMP:14679"/>
        <dbReference type="Rhea" id="RHEA-COMP:14680"/>
        <dbReference type="ChEBI" id="CHEBI:15378"/>
        <dbReference type="ChEBI" id="CHEBI:29950"/>
        <dbReference type="ChEBI" id="CHEBI:57685"/>
        <dbReference type="ChEBI" id="CHEBI:64716"/>
        <dbReference type="ChEBI" id="CHEBI:140658"/>
        <dbReference type="EC" id="2.5.1.145"/>
    </reaction>
</comment>
<comment type="subcellular location">
    <subcellularLocation>
        <location evidence="7">Cell membrane</location>
        <topology evidence="7">Multi-pass membrane protein</topology>
    </subcellularLocation>
</comment>
<keyword evidence="5 7" id="KW-1133">Transmembrane helix</keyword>
<proteinExistence type="inferred from homology"/>
<evidence type="ECO:0000256" key="6">
    <source>
        <dbReference type="ARBA" id="ARBA00023136"/>
    </source>
</evidence>
<reference evidence="8" key="2">
    <citation type="submission" date="2021-04" db="EMBL/GenBank/DDBJ databases">
        <authorList>
            <person name="Gilroy R."/>
        </authorList>
    </citation>
    <scope>NUCLEOTIDE SEQUENCE</scope>
    <source>
        <strain evidence="8">CHK195-6426</strain>
    </source>
</reference>
<dbReference type="PROSITE" id="PS01311">
    <property type="entry name" value="LGT"/>
    <property type="match status" value="1"/>
</dbReference>
<feature type="transmembrane region" description="Helical" evidence="7">
    <location>
        <begin position="261"/>
        <end position="281"/>
    </location>
</feature>
<dbReference type="NCBIfam" id="TIGR00544">
    <property type="entry name" value="lgt"/>
    <property type="match status" value="1"/>
</dbReference>
<evidence type="ECO:0000313" key="9">
    <source>
        <dbReference type="Proteomes" id="UP000824265"/>
    </source>
</evidence>
<dbReference type="AlphaFoldDB" id="A0A9D1R8J8"/>
<dbReference type="HAMAP" id="MF_01147">
    <property type="entry name" value="Lgt"/>
    <property type="match status" value="1"/>
</dbReference>
<dbReference type="GO" id="GO:0042158">
    <property type="term" value="P:lipoprotein biosynthetic process"/>
    <property type="evidence" value="ECO:0007669"/>
    <property type="project" value="UniProtKB-UniRule"/>
</dbReference>
<feature type="transmembrane region" description="Helical" evidence="7">
    <location>
        <begin position="103"/>
        <end position="120"/>
    </location>
</feature>
<dbReference type="PANTHER" id="PTHR30589:SF0">
    <property type="entry name" value="PHOSPHATIDYLGLYCEROL--PROLIPOPROTEIN DIACYLGLYCERYL TRANSFERASE"/>
    <property type="match status" value="1"/>
</dbReference>
<reference evidence="8" key="1">
    <citation type="journal article" date="2021" name="PeerJ">
        <title>Extensive microbial diversity within the chicken gut microbiome revealed by metagenomics and culture.</title>
        <authorList>
            <person name="Gilroy R."/>
            <person name="Ravi A."/>
            <person name="Getino M."/>
            <person name="Pursley I."/>
            <person name="Horton D.L."/>
            <person name="Alikhan N.F."/>
            <person name="Baker D."/>
            <person name="Gharbi K."/>
            <person name="Hall N."/>
            <person name="Watson M."/>
            <person name="Adriaenssens E.M."/>
            <person name="Foster-Nyarko E."/>
            <person name="Jarju S."/>
            <person name="Secka A."/>
            <person name="Antonio M."/>
            <person name="Oren A."/>
            <person name="Chaudhuri R.R."/>
            <person name="La Ragione R."/>
            <person name="Hildebrand F."/>
            <person name="Pallen M.J."/>
        </authorList>
    </citation>
    <scope>NUCLEOTIDE SEQUENCE</scope>
    <source>
        <strain evidence="8">CHK195-6426</strain>
    </source>
</reference>
<dbReference type="GO" id="GO:0005886">
    <property type="term" value="C:plasma membrane"/>
    <property type="evidence" value="ECO:0007669"/>
    <property type="project" value="UniProtKB-SubCell"/>
</dbReference>
<keyword evidence="4 7" id="KW-0812">Transmembrane</keyword>
<evidence type="ECO:0000313" key="8">
    <source>
        <dbReference type="EMBL" id="HIW81956.1"/>
    </source>
</evidence>
<keyword evidence="3 7" id="KW-0808">Transferase</keyword>
<evidence type="ECO:0000256" key="5">
    <source>
        <dbReference type="ARBA" id="ARBA00022989"/>
    </source>
</evidence>
<feature type="transmembrane region" description="Helical" evidence="7">
    <location>
        <begin position="24"/>
        <end position="48"/>
    </location>
</feature>
<dbReference type="InterPro" id="IPR001640">
    <property type="entry name" value="Lgt"/>
</dbReference>
<gene>
    <name evidence="7 8" type="primary">lgt</name>
    <name evidence="8" type="ORF">H9742_10670</name>
</gene>
<dbReference type="GO" id="GO:0008961">
    <property type="term" value="F:phosphatidylglycerol-prolipoprotein diacylglyceryl transferase activity"/>
    <property type="evidence" value="ECO:0007669"/>
    <property type="project" value="UniProtKB-UniRule"/>
</dbReference>
<evidence type="ECO:0000256" key="2">
    <source>
        <dbReference type="ARBA" id="ARBA00022475"/>
    </source>
</evidence>
<keyword evidence="6 7" id="KW-0472">Membrane</keyword>